<dbReference type="Gene3D" id="3.90.420.10">
    <property type="entry name" value="Oxidoreductase, molybdopterin-binding domain"/>
    <property type="match status" value="1"/>
</dbReference>
<evidence type="ECO:0000259" key="2">
    <source>
        <dbReference type="Pfam" id="PF00174"/>
    </source>
</evidence>
<sequence length="219" mass="25016">MTDGPFIPPERAKLVERKTAWARERRAPAGRGDPMARRLPPGQHRVRDWPVLDLGAHPNLNPKDWRLSVEGLVATPTVYSLADLAAIPPFEVTADIHCVTAWSRLDNRWRGVATRDLIAEVRPLDEARFVILKGYDGYTTNLSADWLHEPDSLIATHWEGKPLTREHGGPARLVVPALYFWKSAKWIRSIRFVARDVKGFWEARGYHDVGDPWKEQRYG</sequence>
<dbReference type="CDD" id="cd02109">
    <property type="entry name" value="arch_bact_SO_family_Moco"/>
    <property type="match status" value="1"/>
</dbReference>
<evidence type="ECO:0000313" key="4">
    <source>
        <dbReference type="Proteomes" id="UP000630353"/>
    </source>
</evidence>
<keyword evidence="4" id="KW-1185">Reference proteome</keyword>
<name>A0A918XUA9_9PROT</name>
<dbReference type="InterPro" id="IPR036374">
    <property type="entry name" value="OxRdtase_Mopterin-bd_sf"/>
</dbReference>
<dbReference type="InterPro" id="IPR000572">
    <property type="entry name" value="OxRdtase_Mopterin-bd_dom"/>
</dbReference>
<dbReference type="PANTHER" id="PTHR43032:SF4">
    <property type="entry name" value="OXIDOREDUCTASE MOLYBDOPTERIN-BINDING DOMAIN-CONTAINING PROTEIN"/>
    <property type="match status" value="1"/>
</dbReference>
<dbReference type="RefSeq" id="WP_189992441.1">
    <property type="nucleotide sequence ID" value="NZ_BMZS01000009.1"/>
</dbReference>
<reference evidence="3" key="2">
    <citation type="submission" date="2020-09" db="EMBL/GenBank/DDBJ databases">
        <authorList>
            <person name="Sun Q."/>
            <person name="Kim S."/>
        </authorList>
    </citation>
    <scope>NUCLEOTIDE SEQUENCE</scope>
    <source>
        <strain evidence="3">KCTC 42651</strain>
    </source>
</reference>
<dbReference type="Proteomes" id="UP000630353">
    <property type="component" value="Unassembled WGS sequence"/>
</dbReference>
<comment type="caution">
    <text evidence="3">The sequence shown here is derived from an EMBL/GenBank/DDBJ whole genome shotgun (WGS) entry which is preliminary data.</text>
</comment>
<dbReference type="EMBL" id="BMZS01000009">
    <property type="protein sequence ID" value="GHD56777.1"/>
    <property type="molecule type" value="Genomic_DNA"/>
</dbReference>
<gene>
    <name evidence="3" type="ORF">GCM10017083_37270</name>
</gene>
<feature type="domain" description="Oxidoreductase molybdopterin-binding" evidence="2">
    <location>
        <begin position="56"/>
        <end position="201"/>
    </location>
</feature>
<accession>A0A918XUA9</accession>
<protein>
    <submittedName>
        <fullName evidence="3">Sulfite oxidase-like oxidoreductase</fullName>
    </submittedName>
</protein>
<feature type="region of interest" description="Disordered" evidence="1">
    <location>
        <begin position="21"/>
        <end position="42"/>
    </location>
</feature>
<evidence type="ECO:0000313" key="3">
    <source>
        <dbReference type="EMBL" id="GHD56777.1"/>
    </source>
</evidence>
<organism evidence="3 4">
    <name type="scientific">Thalassobaculum fulvum</name>
    <dbReference type="NCBI Taxonomy" id="1633335"/>
    <lineage>
        <taxon>Bacteria</taxon>
        <taxon>Pseudomonadati</taxon>
        <taxon>Pseudomonadota</taxon>
        <taxon>Alphaproteobacteria</taxon>
        <taxon>Rhodospirillales</taxon>
        <taxon>Thalassobaculaceae</taxon>
        <taxon>Thalassobaculum</taxon>
    </lineage>
</organism>
<evidence type="ECO:0000256" key="1">
    <source>
        <dbReference type="SAM" id="MobiDB-lite"/>
    </source>
</evidence>
<dbReference type="Pfam" id="PF00174">
    <property type="entry name" value="Oxidored_molyb"/>
    <property type="match status" value="1"/>
</dbReference>
<proteinExistence type="predicted"/>
<reference evidence="3" key="1">
    <citation type="journal article" date="2014" name="Int. J. Syst. Evol. Microbiol.">
        <title>Complete genome sequence of Corynebacterium casei LMG S-19264T (=DSM 44701T), isolated from a smear-ripened cheese.</title>
        <authorList>
            <consortium name="US DOE Joint Genome Institute (JGI-PGF)"/>
            <person name="Walter F."/>
            <person name="Albersmeier A."/>
            <person name="Kalinowski J."/>
            <person name="Ruckert C."/>
        </authorList>
    </citation>
    <scope>NUCLEOTIDE SEQUENCE</scope>
    <source>
        <strain evidence="3">KCTC 42651</strain>
    </source>
</reference>
<dbReference type="SUPFAM" id="SSF56524">
    <property type="entry name" value="Oxidoreductase molybdopterin-binding domain"/>
    <property type="match status" value="1"/>
</dbReference>
<dbReference type="AlphaFoldDB" id="A0A918XUA9"/>
<dbReference type="PANTHER" id="PTHR43032">
    <property type="entry name" value="PROTEIN-METHIONINE-SULFOXIDE REDUCTASE"/>
    <property type="match status" value="1"/>
</dbReference>